<reference evidence="2" key="1">
    <citation type="submission" date="2011-07" db="EMBL/GenBank/DDBJ databases">
        <authorList>
            <consortium name="Caenorhabditis brenneri Sequencing and Analysis Consortium"/>
            <person name="Wilson R.K."/>
        </authorList>
    </citation>
    <scope>NUCLEOTIDE SEQUENCE [LARGE SCALE GENOMIC DNA]</scope>
    <source>
        <strain evidence="2">PB2801</strain>
    </source>
</reference>
<evidence type="ECO:0000313" key="1">
    <source>
        <dbReference type="EMBL" id="EGT59798.1"/>
    </source>
</evidence>
<protein>
    <submittedName>
        <fullName evidence="1">Uncharacterized protein</fullName>
    </submittedName>
</protein>
<name>G0NFZ8_CAEBE</name>
<dbReference type="HOGENOM" id="CLU_1898066_0_0_1"/>
<dbReference type="Proteomes" id="UP000008068">
    <property type="component" value="Unassembled WGS sequence"/>
</dbReference>
<dbReference type="AlphaFoldDB" id="G0NFZ8"/>
<organism evidence="2">
    <name type="scientific">Caenorhabditis brenneri</name>
    <name type="common">Nematode worm</name>
    <dbReference type="NCBI Taxonomy" id="135651"/>
    <lineage>
        <taxon>Eukaryota</taxon>
        <taxon>Metazoa</taxon>
        <taxon>Ecdysozoa</taxon>
        <taxon>Nematoda</taxon>
        <taxon>Chromadorea</taxon>
        <taxon>Rhabditida</taxon>
        <taxon>Rhabditina</taxon>
        <taxon>Rhabditomorpha</taxon>
        <taxon>Rhabditoidea</taxon>
        <taxon>Rhabditidae</taxon>
        <taxon>Peloderinae</taxon>
        <taxon>Caenorhabditis</taxon>
    </lineage>
</organism>
<gene>
    <name evidence="1" type="ORF">CAEBREN_13720</name>
</gene>
<keyword evidence="2" id="KW-1185">Reference proteome</keyword>
<sequence>MSSSNSMVRSLSRIRSAPKRYADEFIPTPVKCRKAKEDSVSTPVQKPLFVVITPEEIEEGIVRHCTQLLKCDDKRHALHRLLGADGDYWAFEKCKTMDVMYEECYEYPELHKLMYRVQEKIAYLRRRDTSPYYK</sequence>
<dbReference type="InParanoid" id="G0NFZ8"/>
<evidence type="ECO:0000313" key="2">
    <source>
        <dbReference type="Proteomes" id="UP000008068"/>
    </source>
</evidence>
<accession>G0NFZ8</accession>
<proteinExistence type="predicted"/>
<dbReference type="EMBL" id="GL379878">
    <property type="protein sequence ID" value="EGT59798.1"/>
    <property type="molecule type" value="Genomic_DNA"/>
</dbReference>